<dbReference type="Gene3D" id="1.10.287.950">
    <property type="entry name" value="Methyl-accepting chemotaxis protein"/>
    <property type="match status" value="1"/>
</dbReference>
<feature type="region of interest" description="Disordered" evidence="1">
    <location>
        <begin position="22"/>
        <end position="51"/>
    </location>
</feature>
<feature type="compositionally biased region" description="Low complexity" evidence="1">
    <location>
        <begin position="926"/>
        <end position="938"/>
    </location>
</feature>
<evidence type="ECO:0008006" key="4">
    <source>
        <dbReference type="Google" id="ProtNLM"/>
    </source>
</evidence>
<feature type="compositionally biased region" description="Polar residues" evidence="1">
    <location>
        <begin position="867"/>
        <end position="880"/>
    </location>
</feature>
<sequence length="1036" mass="122546">MLYAIIIKHVCAQKNQGNIVNETEAKKKETRDKKTNKNANKGLTLKQSPGFEKKDDSNNFYEIDRTKEDVKEEETIIWRYIKYIYELKKKELQCTMGVNLNMNDIKEDIIKLLVLLKTGDVYLKRFCKKLYECELKRKNKKYTTSRNISYLHEKKIYINNIYNTNIQNVNFCSRIINNKVYEYKVKYNKQNNIATFQQFDGTMCSFRISQDSFFYFTTQNNNIFSPSEMVSNKKRSGKKIMDTICFESNNNNNNNNSSYIYVISNNHQSNDNSSSNGNINIEVIDTQKETNNIIKFSLQKQPLRTFYNNNHLFLVNLLNHNNKKGCNQKRYFTYSIYNNNDKEPIQLMYISPIHPMYPDIIMNEHTYEQFSKCRYFYKQDKCFIWTDESTDTDFSPKECSKLNQTPNLNILHINESLPICIAFDTITESYFFFHMVYTIKRHNNSYSYMNNYHKKLKNNYIMLYHFLSIKKMKFRFENELYKKINFNTETYKPQVVLTTGGNKPINNKIKLCLYDNVNNLLFLIPIYHKYVKYKIKIVKDVLNFVAISLSQELLLLKYYPLNICAYVNNQNNTNYLNTRYRYMDINSTLINVCTSDANTKDLKEMFLKKKSILKNNGDVGGFYKKDIKNVSKSNKNSRSDCMGNCSILDINKVNNFIIILHKNGLLYLLSDNRYISSVYLYKNNENVCNIYNSNLCNATIDTIKYGINKIQLNSYRVHFDILPKSTTLKMIFIFFYYYICKKITHDFFSFILYECKREERKSIFSIINIDIYFFKHLNNHSGERGFNNDSENRGWRIHNSTQSVHDNSQSIHDNSQSIHDNSQSIRDNSQSIHDNSQSIHDNSQSIHDNSQSIRDNSQSIHDKSQSIHDNTQSIHDNSQNIHDKSQSIHDNSQNIHDNSQSIHDNTQSIHDNTQSIHDNTQSIHDNNSNTHNNNNQNNCVRNKNSVHNTTFTKYDQTQFHLLNTNFMCTENIMHCEFCRFMYLFILVSVDDINMYMNLEKLIYIKNISYGTNTDDIITTEYKHSKFNGFSFNYKTE</sequence>
<protein>
    <recommendedName>
        <fullName evidence="4">Anaphase-promoting complex subunit 1</fullName>
    </recommendedName>
</protein>
<feature type="compositionally biased region" description="Polar residues" evidence="1">
    <location>
        <begin position="38"/>
        <end position="47"/>
    </location>
</feature>
<evidence type="ECO:0000313" key="3">
    <source>
        <dbReference type="Proteomes" id="UP000694416"/>
    </source>
</evidence>
<organism evidence="2 3">
    <name type="scientific">Piliocolobus tephrosceles</name>
    <name type="common">Ugandan red Colobus</name>
    <dbReference type="NCBI Taxonomy" id="591936"/>
    <lineage>
        <taxon>Eukaryota</taxon>
        <taxon>Metazoa</taxon>
        <taxon>Chordata</taxon>
        <taxon>Craniata</taxon>
        <taxon>Vertebrata</taxon>
        <taxon>Euteleostomi</taxon>
        <taxon>Mammalia</taxon>
        <taxon>Eutheria</taxon>
        <taxon>Euarchontoglires</taxon>
        <taxon>Primates</taxon>
        <taxon>Haplorrhini</taxon>
        <taxon>Catarrhini</taxon>
        <taxon>Cercopithecidae</taxon>
        <taxon>Colobinae</taxon>
        <taxon>Piliocolobus</taxon>
    </lineage>
</organism>
<dbReference type="AlphaFoldDB" id="A0A8C9LIZ1"/>
<dbReference type="Proteomes" id="UP000694416">
    <property type="component" value="Unplaced"/>
</dbReference>
<proteinExistence type="predicted"/>
<evidence type="ECO:0000256" key="1">
    <source>
        <dbReference type="SAM" id="MobiDB-lite"/>
    </source>
</evidence>
<keyword evidence="3" id="KW-1185">Reference proteome</keyword>
<feature type="compositionally biased region" description="Polar residues" evidence="1">
    <location>
        <begin position="888"/>
        <end position="925"/>
    </location>
</feature>
<evidence type="ECO:0000313" key="2">
    <source>
        <dbReference type="Ensembl" id="ENSPTEP00000004606.1"/>
    </source>
</evidence>
<feature type="compositionally biased region" description="Polar residues" evidence="1">
    <location>
        <begin position="802"/>
        <end position="859"/>
    </location>
</feature>
<feature type="region of interest" description="Disordered" evidence="1">
    <location>
        <begin position="802"/>
        <end position="938"/>
    </location>
</feature>
<reference evidence="2" key="2">
    <citation type="submission" date="2025-09" db="UniProtKB">
        <authorList>
            <consortium name="Ensembl"/>
        </authorList>
    </citation>
    <scope>IDENTIFICATION</scope>
</reference>
<name>A0A8C9LIZ1_9PRIM</name>
<accession>A0A8C9LIZ1</accession>
<feature type="compositionally biased region" description="Basic and acidic residues" evidence="1">
    <location>
        <begin position="23"/>
        <end position="35"/>
    </location>
</feature>
<dbReference type="Ensembl" id="ENSPTET00000007136.1">
    <property type="protein sequence ID" value="ENSPTEP00000004606.1"/>
    <property type="gene ID" value="ENSPTEG00000005373.1"/>
</dbReference>
<reference evidence="2" key="1">
    <citation type="submission" date="2025-08" db="UniProtKB">
        <authorList>
            <consortium name="Ensembl"/>
        </authorList>
    </citation>
    <scope>IDENTIFICATION</scope>
</reference>